<proteinExistence type="predicted"/>
<reference evidence="1 2" key="1">
    <citation type="submission" date="2023-01" db="EMBL/GenBank/DDBJ databases">
        <title>Complete genome of Chryseobacterium camelliae VAN22-5A.</title>
        <authorList>
            <person name="Zong G."/>
            <person name="Cao G."/>
        </authorList>
    </citation>
    <scope>NUCLEOTIDE SEQUENCE [LARGE SCALE GENOMIC DNA]</scope>
    <source>
        <strain evidence="1 2">VAN22-5A</strain>
    </source>
</reference>
<dbReference type="EMBL" id="CP115859">
    <property type="protein sequence ID" value="WBV60246.1"/>
    <property type="molecule type" value="Genomic_DNA"/>
</dbReference>
<name>A0ABY7QMK0_9FLAO</name>
<sequence>MIDKAPILAIPPKAFGDKHFAAEFNKFRMFLLSLADQVNVRAEGYTGYLRISEPAPTVTGLYKLIEVGTYSNLIPAVDANGNPSTIISEDGKLNEAYFDAVHWIKSEIQLPQAKKNIINFSDIPSEDFPLVNVGAEKIQVVHEGVIFQLKDGETSLIEDIPGTSPKWNPVTLTEKQIIDFSAIQTKQLTITDIQDDIMYDEGSLGMVYGEENPNSNGIYKKISGAGSGGWEKTNFVNPVFKKSDNMSIGGGLSGVYESEPGTGFGNVTYGINVGNDIGAGWANILFGYNVGTHLGDKSIVNSWTKALGNVGNIFFGYNVAPGANGALDNTIMGNSAGQNLSKGMDNSIFGIWAGKLIEDGSENAFYGHYSGGFVIGKGDADNIDQTSQDENSTQYSWGHRITAYGNLSGTHDLGGNPLNYIKKCVYVGSHTRGNNWAINENVFGYKAQGRGSNTVSLGNEEIEETHFYGILSNWTDRTFADLPEPNRSLVGARSFILDADTRIFDAIVSGGGSNQVPIWCDGSSWRVG</sequence>
<keyword evidence="2" id="KW-1185">Reference proteome</keyword>
<evidence type="ECO:0000313" key="2">
    <source>
        <dbReference type="Proteomes" id="UP001210978"/>
    </source>
</evidence>
<dbReference type="Proteomes" id="UP001210978">
    <property type="component" value="Chromosome"/>
</dbReference>
<organism evidence="1 2">
    <name type="scientific">Chryseobacterium camelliae</name>
    <dbReference type="NCBI Taxonomy" id="1265445"/>
    <lineage>
        <taxon>Bacteria</taxon>
        <taxon>Pseudomonadati</taxon>
        <taxon>Bacteroidota</taxon>
        <taxon>Flavobacteriia</taxon>
        <taxon>Flavobacteriales</taxon>
        <taxon>Weeksellaceae</taxon>
        <taxon>Chryseobacterium group</taxon>
        <taxon>Chryseobacterium</taxon>
    </lineage>
</organism>
<accession>A0ABY7QMK0</accession>
<evidence type="ECO:0000313" key="1">
    <source>
        <dbReference type="EMBL" id="WBV60246.1"/>
    </source>
</evidence>
<protein>
    <recommendedName>
        <fullName evidence="3">Phage tail protein</fullName>
    </recommendedName>
</protein>
<evidence type="ECO:0008006" key="3">
    <source>
        <dbReference type="Google" id="ProtNLM"/>
    </source>
</evidence>
<dbReference type="RefSeq" id="WP_271148582.1">
    <property type="nucleotide sequence ID" value="NZ_CP115859.1"/>
</dbReference>
<gene>
    <name evidence="1" type="ORF">PFY12_14555</name>
</gene>